<evidence type="ECO:0000259" key="1">
    <source>
        <dbReference type="Pfam" id="PF00561"/>
    </source>
</evidence>
<proteinExistence type="predicted"/>
<organism evidence="2 3">
    <name type="scientific">Rhodococcus kronopolitis</name>
    <dbReference type="NCBI Taxonomy" id="1460226"/>
    <lineage>
        <taxon>Bacteria</taxon>
        <taxon>Bacillati</taxon>
        <taxon>Actinomycetota</taxon>
        <taxon>Actinomycetes</taxon>
        <taxon>Mycobacteriales</taxon>
        <taxon>Nocardiaceae</taxon>
        <taxon>Rhodococcus</taxon>
    </lineage>
</organism>
<name>A0ABV9FQ89_9NOCA</name>
<dbReference type="InterPro" id="IPR029058">
    <property type="entry name" value="AB_hydrolase_fold"/>
</dbReference>
<reference evidence="3" key="1">
    <citation type="journal article" date="2019" name="Int. J. Syst. Evol. Microbiol.">
        <title>The Global Catalogue of Microorganisms (GCM) 10K type strain sequencing project: providing services to taxonomists for standard genome sequencing and annotation.</title>
        <authorList>
            <consortium name="The Broad Institute Genomics Platform"/>
            <consortium name="The Broad Institute Genome Sequencing Center for Infectious Disease"/>
            <person name="Wu L."/>
            <person name="Ma J."/>
        </authorList>
    </citation>
    <scope>NUCLEOTIDE SEQUENCE [LARGE SCALE GENOMIC DNA]</scope>
    <source>
        <strain evidence="3">CCUG 54520</strain>
    </source>
</reference>
<comment type="caution">
    <text evidence="2">The sequence shown here is derived from an EMBL/GenBank/DDBJ whole genome shotgun (WGS) entry which is preliminary data.</text>
</comment>
<dbReference type="EMBL" id="JBHSFO010000004">
    <property type="protein sequence ID" value="MFC4604221.1"/>
    <property type="molecule type" value="Genomic_DNA"/>
</dbReference>
<dbReference type="Proteomes" id="UP001595914">
    <property type="component" value="Unassembled WGS sequence"/>
</dbReference>
<dbReference type="Pfam" id="PF00561">
    <property type="entry name" value="Abhydrolase_1"/>
    <property type="match status" value="1"/>
</dbReference>
<dbReference type="Gene3D" id="3.40.50.1820">
    <property type="entry name" value="alpha/beta hydrolase"/>
    <property type="match status" value="1"/>
</dbReference>
<dbReference type="InterPro" id="IPR000073">
    <property type="entry name" value="AB_hydrolase_1"/>
</dbReference>
<protein>
    <submittedName>
        <fullName evidence="2">Alpha/beta fold hydrolase</fullName>
    </submittedName>
</protein>
<gene>
    <name evidence="2" type="ORF">ACFO6S_11040</name>
</gene>
<dbReference type="RefSeq" id="WP_378416948.1">
    <property type="nucleotide sequence ID" value="NZ_JBHSFO010000004.1"/>
</dbReference>
<sequence length="112" mass="11647">MQLGAERRGEGPPVILVGGTGMPPIAWEVSGLTAALAGNGFDVIGYASRGVVPSDAPSPQCTVADLAEDLMSLIDTLAFDQPPALVGYSLGSFTIEHLLSTCPNKFSAWSLW</sequence>
<accession>A0ABV9FQ89</accession>
<feature type="domain" description="AB hydrolase-1" evidence="1">
    <location>
        <begin position="12"/>
        <end position="107"/>
    </location>
</feature>
<evidence type="ECO:0000313" key="2">
    <source>
        <dbReference type="EMBL" id="MFC4604221.1"/>
    </source>
</evidence>
<keyword evidence="2" id="KW-0378">Hydrolase</keyword>
<dbReference type="GO" id="GO:0016787">
    <property type="term" value="F:hydrolase activity"/>
    <property type="evidence" value="ECO:0007669"/>
    <property type="project" value="UniProtKB-KW"/>
</dbReference>
<keyword evidence="3" id="KW-1185">Reference proteome</keyword>
<evidence type="ECO:0000313" key="3">
    <source>
        <dbReference type="Proteomes" id="UP001595914"/>
    </source>
</evidence>
<dbReference type="SUPFAM" id="SSF53474">
    <property type="entry name" value="alpha/beta-Hydrolases"/>
    <property type="match status" value="1"/>
</dbReference>